<gene>
    <name evidence="1" type="ORF">ACFO0C_17780</name>
</gene>
<dbReference type="EMBL" id="JBHSBL010000016">
    <property type="protein sequence ID" value="MFC4066792.1"/>
    <property type="molecule type" value="Genomic_DNA"/>
</dbReference>
<name>A0ABV8IUX1_9ACTN</name>
<protein>
    <submittedName>
        <fullName evidence="1">Uncharacterized protein</fullName>
    </submittedName>
</protein>
<keyword evidence="2" id="KW-1185">Reference proteome</keyword>
<proteinExistence type="predicted"/>
<comment type="caution">
    <text evidence="1">The sequence shown here is derived from an EMBL/GenBank/DDBJ whole genome shotgun (WGS) entry which is preliminary data.</text>
</comment>
<accession>A0ABV8IUX1</accession>
<organism evidence="1 2">
    <name type="scientific">Actinoplanes subglobosus</name>
    <dbReference type="NCBI Taxonomy" id="1547892"/>
    <lineage>
        <taxon>Bacteria</taxon>
        <taxon>Bacillati</taxon>
        <taxon>Actinomycetota</taxon>
        <taxon>Actinomycetes</taxon>
        <taxon>Micromonosporales</taxon>
        <taxon>Micromonosporaceae</taxon>
        <taxon>Actinoplanes</taxon>
    </lineage>
</organism>
<sequence>MHGYPLPWVYRPVEGRLLTKMPYNGSNRGWLHTHLGERIRPELRGGGVWAIARPHLRHLVDGLAGRFGHVDVVLDFRTAERCDTRCRDAHGDECTCSCLGENHGGAAYWRNWIEVGETTLVAAGEIRRRHLRLLLR</sequence>
<evidence type="ECO:0000313" key="1">
    <source>
        <dbReference type="EMBL" id="MFC4066792.1"/>
    </source>
</evidence>
<reference evidence="2" key="1">
    <citation type="journal article" date="2019" name="Int. J. Syst. Evol. Microbiol.">
        <title>The Global Catalogue of Microorganisms (GCM) 10K type strain sequencing project: providing services to taxonomists for standard genome sequencing and annotation.</title>
        <authorList>
            <consortium name="The Broad Institute Genomics Platform"/>
            <consortium name="The Broad Institute Genome Sequencing Center for Infectious Disease"/>
            <person name="Wu L."/>
            <person name="Ma J."/>
        </authorList>
    </citation>
    <scope>NUCLEOTIDE SEQUENCE [LARGE SCALE GENOMIC DNA]</scope>
    <source>
        <strain evidence="2">TBRC 5832</strain>
    </source>
</reference>
<evidence type="ECO:0000313" key="2">
    <source>
        <dbReference type="Proteomes" id="UP001595867"/>
    </source>
</evidence>
<dbReference type="RefSeq" id="WP_378067764.1">
    <property type="nucleotide sequence ID" value="NZ_JBHSBL010000016.1"/>
</dbReference>
<dbReference type="Proteomes" id="UP001595867">
    <property type="component" value="Unassembled WGS sequence"/>
</dbReference>